<dbReference type="OrthoDB" id="339159at2"/>
<dbReference type="InterPro" id="IPR016986">
    <property type="entry name" value="UCP031982_abhydr"/>
</dbReference>
<dbReference type="EMBL" id="LDPZ01000008">
    <property type="protein sequence ID" value="KTQ97527.1"/>
    <property type="molecule type" value="Genomic_DNA"/>
</dbReference>
<evidence type="ECO:0000256" key="3">
    <source>
        <dbReference type="ARBA" id="ARBA00023098"/>
    </source>
</evidence>
<dbReference type="EMBL" id="LDQA01000052">
    <property type="protein sequence ID" value="KTR03560.1"/>
    <property type="molecule type" value="Genomic_DNA"/>
</dbReference>
<evidence type="ECO:0000313" key="6">
    <source>
        <dbReference type="EMBL" id="KTR03560.1"/>
    </source>
</evidence>
<dbReference type="Gene3D" id="3.40.50.1820">
    <property type="entry name" value="alpha/beta hydrolase"/>
    <property type="match status" value="1"/>
</dbReference>
<evidence type="ECO:0000313" key="7">
    <source>
        <dbReference type="Proteomes" id="UP000078272"/>
    </source>
</evidence>
<name>A0A175RIG5_9HYPH</name>
<dbReference type="GO" id="GO:0016042">
    <property type="term" value="P:lipid catabolic process"/>
    <property type="evidence" value="ECO:0007669"/>
    <property type="project" value="UniProtKB-KW"/>
</dbReference>
<evidence type="ECO:0000256" key="2">
    <source>
        <dbReference type="ARBA" id="ARBA00022963"/>
    </source>
</evidence>
<evidence type="ECO:0000313" key="8">
    <source>
        <dbReference type="Proteomes" id="UP000078529"/>
    </source>
</evidence>
<evidence type="ECO:0000313" key="5">
    <source>
        <dbReference type="EMBL" id="KTQ97527.1"/>
    </source>
</evidence>
<dbReference type="STRING" id="401562.NS365_18350"/>
<dbReference type="InterPro" id="IPR000073">
    <property type="entry name" value="AB_hydrolase_1"/>
</dbReference>
<dbReference type="PANTHER" id="PTHR10272">
    <property type="entry name" value="PLATELET-ACTIVATING FACTOR ACETYLHYDROLASE"/>
    <property type="match status" value="1"/>
</dbReference>
<organism evidence="6 8">
    <name type="scientific">Aureimonas ureilytica</name>
    <dbReference type="NCBI Taxonomy" id="401562"/>
    <lineage>
        <taxon>Bacteria</taxon>
        <taxon>Pseudomonadati</taxon>
        <taxon>Pseudomonadota</taxon>
        <taxon>Alphaproteobacteria</taxon>
        <taxon>Hyphomicrobiales</taxon>
        <taxon>Aurantimonadaceae</taxon>
        <taxon>Aureimonas</taxon>
    </lineage>
</organism>
<dbReference type="Proteomes" id="UP000078529">
    <property type="component" value="Unassembled WGS sequence"/>
</dbReference>
<feature type="domain" description="AB hydrolase-1" evidence="4">
    <location>
        <begin position="74"/>
        <end position="168"/>
    </location>
</feature>
<evidence type="ECO:0000259" key="4">
    <source>
        <dbReference type="Pfam" id="PF00561"/>
    </source>
</evidence>
<dbReference type="PIRSF" id="PIRSF031982">
    <property type="entry name" value="UCP031982_abhydr"/>
    <property type="match status" value="1"/>
</dbReference>
<gene>
    <name evidence="5" type="ORF">NS226_04445</name>
    <name evidence="6" type="ORF">NS365_18350</name>
</gene>
<keyword evidence="8" id="KW-1185">Reference proteome</keyword>
<protein>
    <recommendedName>
        <fullName evidence="4">AB hydrolase-1 domain-containing protein</fullName>
    </recommendedName>
</protein>
<accession>A0A175RIG5</accession>
<dbReference type="PANTHER" id="PTHR10272:SF0">
    <property type="entry name" value="PLATELET-ACTIVATING FACTOR ACETYLHYDROLASE"/>
    <property type="match status" value="1"/>
</dbReference>
<keyword evidence="1" id="KW-0378">Hydrolase</keyword>
<dbReference type="Pfam" id="PF00561">
    <property type="entry name" value="Abhydrolase_1"/>
    <property type="match status" value="1"/>
</dbReference>
<reference evidence="7 8" key="1">
    <citation type="journal article" date="2016" name="Front. Microbiol.">
        <title>Genomic Resource of Rice Seed Associated Bacteria.</title>
        <authorList>
            <person name="Midha S."/>
            <person name="Bansal K."/>
            <person name="Sharma S."/>
            <person name="Kumar N."/>
            <person name="Patil P.P."/>
            <person name="Chaudhry V."/>
            <person name="Patil P.B."/>
        </authorList>
    </citation>
    <scope>NUCLEOTIDE SEQUENCE [LARGE SCALE GENOMIC DNA]</scope>
    <source>
        <strain evidence="5 7">NS226</strain>
        <strain evidence="6 8">NS365</strain>
    </source>
</reference>
<keyword evidence="3" id="KW-0443">Lipid metabolism</keyword>
<proteinExistence type="predicted"/>
<keyword evidence="2" id="KW-0442">Lipid degradation</keyword>
<comment type="caution">
    <text evidence="6">The sequence shown here is derived from an EMBL/GenBank/DDBJ whole genome shotgun (WGS) entry which is preliminary data.</text>
</comment>
<dbReference type="Proteomes" id="UP000078272">
    <property type="component" value="Unassembled WGS sequence"/>
</dbReference>
<dbReference type="InterPro" id="IPR029058">
    <property type="entry name" value="AB_hydrolase_fold"/>
</dbReference>
<dbReference type="PATRIC" id="fig|401562.3.peg.4922"/>
<dbReference type="GO" id="GO:0003847">
    <property type="term" value="F:1-alkyl-2-acetylglycerophosphocholine esterase activity"/>
    <property type="evidence" value="ECO:0007669"/>
    <property type="project" value="TreeGrafter"/>
</dbReference>
<evidence type="ECO:0000256" key="1">
    <source>
        <dbReference type="ARBA" id="ARBA00022801"/>
    </source>
</evidence>
<dbReference type="RefSeq" id="WP_153003843.1">
    <property type="nucleotide sequence ID" value="NZ_LDQA01000052.1"/>
</dbReference>
<sequence>MKTFKVGFREGCVFDRGRRNWSNDGPRPIQWSAWYPTVSEAVEQTISVPKTSPFFIMGSVALDAELYSLGRRLPVVLLSHGTGGTASSLGWMAEALARIGHVVIGVNHHGNTASEPYRAEGFLCWWERPRDLSVALDLLATDGVFADRLDTDRVTCVGFSLGGYTALSILGAITEMHRFGEWAAKSRFEGGPREFPDLADRIAPLLRNSAVFASSWELQSESYLDRRVAAAVALAPAPTVRAFAPNSLVGISVPVTLMAGEADLEAPMDACARWLHERLPNSQLHSLGRDVGHYTLLSIGTENGRDLEPDICIDAPGIDRQEVHRQAIEIALKAVRSDSPPNLNVRS</sequence>
<dbReference type="SUPFAM" id="SSF53474">
    <property type="entry name" value="alpha/beta-Hydrolases"/>
    <property type="match status" value="1"/>
</dbReference>
<dbReference type="AlphaFoldDB" id="A0A175RIG5"/>